<name>A0A6M3JP34_9ZZZZ</name>
<gene>
    <name evidence="2" type="ORF">MM415A02964_0004</name>
    <name evidence="1" type="ORF">MM415B01904_0012</name>
</gene>
<dbReference type="EMBL" id="MT141205">
    <property type="protein sequence ID" value="QJA56194.1"/>
    <property type="molecule type" value="Genomic_DNA"/>
</dbReference>
<proteinExistence type="predicted"/>
<organism evidence="2">
    <name type="scientific">viral metagenome</name>
    <dbReference type="NCBI Taxonomy" id="1070528"/>
    <lineage>
        <taxon>unclassified sequences</taxon>
        <taxon>metagenomes</taxon>
        <taxon>organismal metagenomes</taxon>
    </lineage>
</organism>
<reference evidence="2" key="1">
    <citation type="submission" date="2020-03" db="EMBL/GenBank/DDBJ databases">
        <title>The deep terrestrial virosphere.</title>
        <authorList>
            <person name="Holmfeldt K."/>
            <person name="Nilsson E."/>
            <person name="Simone D."/>
            <person name="Lopez-Fernandez M."/>
            <person name="Wu X."/>
            <person name="de Brujin I."/>
            <person name="Lundin D."/>
            <person name="Andersson A."/>
            <person name="Bertilsson S."/>
            <person name="Dopson M."/>
        </authorList>
    </citation>
    <scope>NUCLEOTIDE SEQUENCE</scope>
    <source>
        <strain evidence="2">MM415A02964</strain>
        <strain evidence="1">MM415B01904</strain>
    </source>
</reference>
<dbReference type="AlphaFoldDB" id="A0A6M3JP34"/>
<protein>
    <submittedName>
        <fullName evidence="2">Uncharacterized protein</fullName>
    </submittedName>
</protein>
<evidence type="ECO:0000313" key="2">
    <source>
        <dbReference type="EMBL" id="QJA71969.1"/>
    </source>
</evidence>
<dbReference type="EMBL" id="MT141914">
    <property type="protein sequence ID" value="QJA71969.1"/>
    <property type="molecule type" value="Genomic_DNA"/>
</dbReference>
<evidence type="ECO:0000313" key="1">
    <source>
        <dbReference type="EMBL" id="QJA56194.1"/>
    </source>
</evidence>
<accession>A0A6M3JP34</accession>
<sequence length="69" mass="7465">MTIFTPTGKVGEIEKACCAGRINGRVCDNDTFEAYITLTARGSSKIKSIKCAMCGEETIFTPAPPEEFN</sequence>